<dbReference type="AlphaFoldDB" id="A0A7Y3T9N5"/>
<protein>
    <submittedName>
        <fullName evidence="8">MFS transporter</fullName>
    </submittedName>
</protein>
<dbReference type="PROSITE" id="PS50850">
    <property type="entry name" value="MFS"/>
    <property type="match status" value="1"/>
</dbReference>
<feature type="transmembrane region" description="Helical" evidence="6">
    <location>
        <begin position="176"/>
        <end position="196"/>
    </location>
</feature>
<feature type="transmembrane region" description="Helical" evidence="6">
    <location>
        <begin position="20"/>
        <end position="41"/>
    </location>
</feature>
<dbReference type="PANTHER" id="PTHR43124:SF5">
    <property type="entry name" value="PURINE RIBONUCLEOSIDE EFFLUX PUMP NEPI"/>
    <property type="match status" value="1"/>
</dbReference>
<evidence type="ECO:0000256" key="2">
    <source>
        <dbReference type="ARBA" id="ARBA00022475"/>
    </source>
</evidence>
<sequence>MDLKTNTENRAQTAPDQAAWPAILSLSLGVFGLVTAEFLPVSLLTPISADLGVSVGAAGQSMTMTAIVAAFAGPGIVIYSKRRDRRHVLLGLTLMLVISSLLSALAPNLAVLYMARILLGIGLGGFWALSLALAMRLAPDAILPRAMAVIMTGVSLATVCAAPLGAWIGAAFGWRYAFLLAAVVGTITFLVQLLTVPSLPAKTGASLASLVGILRRPVIRVGLTTILLVVAAHFASFTYIRPFLETVPHFDITQISAILLAFGIGGFFGNILGGLLAERSTRMALALASSALSLATLTLFAFGALPSLAILGTVVWGVAFGAVPVSAQSFTTRAAGDEAESAGALMLTTFQIAISGGAVLGGLLVDLQGAAGSLIFSAAAALAAASLIATSGVVRKHGASSRSCSNLASADIARSDTAR</sequence>
<name>A0A7Y3T9N5_9HYPH</name>
<reference evidence="8 9" key="1">
    <citation type="submission" date="2018-11" db="EMBL/GenBank/DDBJ databases">
        <title>Genome sequencing and analysis.</title>
        <authorList>
            <person name="Huang Y.-T."/>
        </authorList>
    </citation>
    <scope>NUCLEOTIDE SEQUENCE [LARGE SCALE GENOMIC DNA]</scope>
    <source>
        <strain evidence="8 9">SHIN</strain>
    </source>
</reference>
<feature type="transmembrane region" description="Helical" evidence="6">
    <location>
        <begin position="371"/>
        <end position="394"/>
    </location>
</feature>
<dbReference type="CDD" id="cd17324">
    <property type="entry name" value="MFS_NepI_like"/>
    <property type="match status" value="1"/>
</dbReference>
<feature type="transmembrane region" description="Helical" evidence="6">
    <location>
        <begin position="308"/>
        <end position="330"/>
    </location>
</feature>
<evidence type="ECO:0000256" key="6">
    <source>
        <dbReference type="SAM" id="Phobius"/>
    </source>
</evidence>
<keyword evidence="3 6" id="KW-0812">Transmembrane</keyword>
<gene>
    <name evidence="8" type="ORF">EHE22_25070</name>
</gene>
<feature type="transmembrane region" description="Helical" evidence="6">
    <location>
        <begin position="146"/>
        <end position="170"/>
    </location>
</feature>
<dbReference type="InterPro" id="IPR036259">
    <property type="entry name" value="MFS_trans_sf"/>
</dbReference>
<dbReference type="Gene3D" id="1.20.1250.20">
    <property type="entry name" value="MFS general substrate transporter like domains"/>
    <property type="match status" value="1"/>
</dbReference>
<dbReference type="GO" id="GO:0005886">
    <property type="term" value="C:plasma membrane"/>
    <property type="evidence" value="ECO:0007669"/>
    <property type="project" value="UniProtKB-SubCell"/>
</dbReference>
<evidence type="ECO:0000256" key="5">
    <source>
        <dbReference type="ARBA" id="ARBA00023136"/>
    </source>
</evidence>
<comment type="caution">
    <text evidence="8">The sequence shown here is derived from an EMBL/GenBank/DDBJ whole genome shotgun (WGS) entry which is preliminary data.</text>
</comment>
<dbReference type="RefSeq" id="WP_151562481.1">
    <property type="nucleotide sequence ID" value="NZ_CAXURC020000003.1"/>
</dbReference>
<feature type="transmembrane region" description="Helical" evidence="6">
    <location>
        <begin position="342"/>
        <end position="365"/>
    </location>
</feature>
<proteinExistence type="predicted"/>
<evidence type="ECO:0000256" key="3">
    <source>
        <dbReference type="ARBA" id="ARBA00022692"/>
    </source>
</evidence>
<keyword evidence="2" id="KW-1003">Cell membrane</keyword>
<evidence type="ECO:0000256" key="1">
    <source>
        <dbReference type="ARBA" id="ARBA00004651"/>
    </source>
</evidence>
<feature type="domain" description="Major facilitator superfamily (MFS) profile" evidence="7">
    <location>
        <begin position="22"/>
        <end position="398"/>
    </location>
</feature>
<evidence type="ECO:0000313" key="9">
    <source>
        <dbReference type="Proteomes" id="UP000526233"/>
    </source>
</evidence>
<keyword evidence="5 6" id="KW-0472">Membrane</keyword>
<feature type="transmembrane region" description="Helical" evidence="6">
    <location>
        <begin position="284"/>
        <end position="302"/>
    </location>
</feature>
<evidence type="ECO:0000259" key="7">
    <source>
        <dbReference type="PROSITE" id="PS50850"/>
    </source>
</evidence>
<keyword evidence="4 6" id="KW-1133">Transmembrane helix</keyword>
<dbReference type="Proteomes" id="UP000526233">
    <property type="component" value="Unassembled WGS sequence"/>
</dbReference>
<feature type="transmembrane region" description="Helical" evidence="6">
    <location>
        <begin position="61"/>
        <end position="80"/>
    </location>
</feature>
<dbReference type="GO" id="GO:0022857">
    <property type="term" value="F:transmembrane transporter activity"/>
    <property type="evidence" value="ECO:0007669"/>
    <property type="project" value="InterPro"/>
</dbReference>
<dbReference type="SUPFAM" id="SSF103473">
    <property type="entry name" value="MFS general substrate transporter"/>
    <property type="match status" value="1"/>
</dbReference>
<dbReference type="EMBL" id="PKQI01000004">
    <property type="protein sequence ID" value="NNV23655.1"/>
    <property type="molecule type" value="Genomic_DNA"/>
</dbReference>
<organism evidence="8 9">
    <name type="scientific">Brucella pseudogrignonensis</name>
    <dbReference type="NCBI Taxonomy" id="419475"/>
    <lineage>
        <taxon>Bacteria</taxon>
        <taxon>Pseudomonadati</taxon>
        <taxon>Pseudomonadota</taxon>
        <taxon>Alphaproteobacteria</taxon>
        <taxon>Hyphomicrobiales</taxon>
        <taxon>Brucellaceae</taxon>
        <taxon>Brucella/Ochrobactrum group</taxon>
        <taxon>Brucella</taxon>
    </lineage>
</organism>
<dbReference type="InterPro" id="IPR011701">
    <property type="entry name" value="MFS"/>
</dbReference>
<dbReference type="InterPro" id="IPR020846">
    <property type="entry name" value="MFS_dom"/>
</dbReference>
<accession>A0A7Y3T9N5</accession>
<comment type="subcellular location">
    <subcellularLocation>
        <location evidence="1">Cell membrane</location>
        <topology evidence="1">Multi-pass membrane protein</topology>
    </subcellularLocation>
</comment>
<feature type="transmembrane region" description="Helical" evidence="6">
    <location>
        <begin position="87"/>
        <end position="106"/>
    </location>
</feature>
<evidence type="ECO:0000256" key="4">
    <source>
        <dbReference type="ARBA" id="ARBA00022989"/>
    </source>
</evidence>
<feature type="transmembrane region" description="Helical" evidence="6">
    <location>
        <begin position="252"/>
        <end position="277"/>
    </location>
</feature>
<evidence type="ECO:0000313" key="8">
    <source>
        <dbReference type="EMBL" id="NNV23655.1"/>
    </source>
</evidence>
<dbReference type="Pfam" id="PF07690">
    <property type="entry name" value="MFS_1"/>
    <property type="match status" value="1"/>
</dbReference>
<feature type="transmembrane region" description="Helical" evidence="6">
    <location>
        <begin position="112"/>
        <end position="134"/>
    </location>
</feature>
<feature type="transmembrane region" description="Helical" evidence="6">
    <location>
        <begin position="217"/>
        <end position="240"/>
    </location>
</feature>
<dbReference type="InterPro" id="IPR050189">
    <property type="entry name" value="MFS_Efflux_Transporters"/>
</dbReference>
<dbReference type="PANTHER" id="PTHR43124">
    <property type="entry name" value="PURINE EFFLUX PUMP PBUE"/>
    <property type="match status" value="1"/>
</dbReference>